<comment type="caution">
    <text evidence="1">The sequence shown here is derived from an EMBL/GenBank/DDBJ whole genome shotgun (WGS) entry which is preliminary data.</text>
</comment>
<gene>
    <name evidence="1" type="ORF">THAOC_06438</name>
</gene>
<name>K0T2V4_THAOC</name>
<reference evidence="1 2" key="1">
    <citation type="journal article" date="2012" name="Genome Biol.">
        <title>Genome and low-iron response of an oceanic diatom adapted to chronic iron limitation.</title>
        <authorList>
            <person name="Lommer M."/>
            <person name="Specht M."/>
            <person name="Roy A.S."/>
            <person name="Kraemer L."/>
            <person name="Andreson R."/>
            <person name="Gutowska M.A."/>
            <person name="Wolf J."/>
            <person name="Bergner S.V."/>
            <person name="Schilhabel M.B."/>
            <person name="Klostermeier U.C."/>
            <person name="Beiko R.G."/>
            <person name="Rosenstiel P."/>
            <person name="Hippler M."/>
            <person name="Laroche J."/>
        </authorList>
    </citation>
    <scope>NUCLEOTIDE SEQUENCE [LARGE SCALE GENOMIC DNA]</scope>
    <source>
        <strain evidence="1 2">CCMP1005</strain>
    </source>
</reference>
<proteinExistence type="predicted"/>
<dbReference type="EMBL" id="AGNL01006404">
    <property type="protein sequence ID" value="EJK72070.1"/>
    <property type="molecule type" value="Genomic_DNA"/>
</dbReference>
<dbReference type="Proteomes" id="UP000266841">
    <property type="component" value="Unassembled WGS sequence"/>
</dbReference>
<evidence type="ECO:0000313" key="2">
    <source>
        <dbReference type="Proteomes" id="UP000266841"/>
    </source>
</evidence>
<sequence>MEVPLRRADSNLASCIVASHLSLEWENYARLRRQRAVGRNNFQGSIQLYTATFEQQTLGATGALNVAAVAAALSVGRAAALGRIFAAAPATPQIFASAAFSLAFAAAEQTDFAAALLSVTGSHTLVAIAGRGDSCLVVLPLSVVAITAAVAGEIDVERAAIVGVEGDLGNLVEYRQ</sequence>
<dbReference type="AlphaFoldDB" id="K0T2V4"/>
<organism evidence="1 2">
    <name type="scientific">Thalassiosira oceanica</name>
    <name type="common">Marine diatom</name>
    <dbReference type="NCBI Taxonomy" id="159749"/>
    <lineage>
        <taxon>Eukaryota</taxon>
        <taxon>Sar</taxon>
        <taxon>Stramenopiles</taxon>
        <taxon>Ochrophyta</taxon>
        <taxon>Bacillariophyta</taxon>
        <taxon>Coscinodiscophyceae</taxon>
        <taxon>Thalassiosirophycidae</taxon>
        <taxon>Thalassiosirales</taxon>
        <taxon>Thalassiosiraceae</taxon>
        <taxon>Thalassiosira</taxon>
    </lineage>
</organism>
<keyword evidence="2" id="KW-1185">Reference proteome</keyword>
<accession>K0T2V4</accession>
<evidence type="ECO:0000313" key="1">
    <source>
        <dbReference type="EMBL" id="EJK72070.1"/>
    </source>
</evidence>
<protein>
    <submittedName>
        <fullName evidence="1">Uncharacterized protein</fullName>
    </submittedName>
</protein>